<keyword evidence="4 6" id="KW-0378">Hydrolase</keyword>
<dbReference type="Pfam" id="PF01204">
    <property type="entry name" value="Trehalase"/>
    <property type="match status" value="1"/>
</dbReference>
<dbReference type="InterPro" id="IPR012341">
    <property type="entry name" value="6hp_glycosidase-like_sf"/>
</dbReference>
<dbReference type="WBParaSite" id="PSU_v2.g3990.t1">
    <property type="protein sequence ID" value="PSU_v2.g3990.t1"/>
    <property type="gene ID" value="PSU_v2.g3990"/>
</dbReference>
<dbReference type="Gene3D" id="1.50.10.10">
    <property type="match status" value="1"/>
</dbReference>
<evidence type="ECO:0000313" key="8">
    <source>
        <dbReference type="Proteomes" id="UP000887577"/>
    </source>
</evidence>
<dbReference type="PANTHER" id="PTHR23403:SF5">
    <property type="entry name" value="TREHALASE"/>
    <property type="match status" value="1"/>
</dbReference>
<evidence type="ECO:0000256" key="3">
    <source>
        <dbReference type="ARBA" id="ARBA00019905"/>
    </source>
</evidence>
<dbReference type="EC" id="3.2.1.28" evidence="2 6"/>
<comment type="similarity">
    <text evidence="1 6">Belongs to the glycosyl hydrolase 37 family.</text>
</comment>
<dbReference type="GO" id="GO:0005993">
    <property type="term" value="P:trehalose catabolic process"/>
    <property type="evidence" value="ECO:0007669"/>
    <property type="project" value="TreeGrafter"/>
</dbReference>
<sequence>MPLLYSPSDTVNNFTKKFGDLKPEDIPKEQFEDFLSLHFQVAGHELLNCTPIGFHDNPEKLMGIKDPDLKEWALELNAIWKRLCKKMDDKVSKNPERYSLLPLKHPFIAPGGRFREPYYWDAYWIIKGLMTSELYEAAMQMVYNFADFINTYGFIPNGGRVYYLQRSQPPMFTPMIYEIFEATQNATFVKEMLPYMEKEFKYWQKNHQYSVTFGVKTYTVYRWHADSNTPRPESYKEDLATAEAAANVTDKSKRQKLFRDLASAAESGQDFSTRWFADKKSIHTIQTTDILPVDLNSFLCWNMDILSYLFDEVARDDDKAEMYRNILAKHRKSVHAVFYNETEKMWLDYNTVNKRHNPTFYATLATPLFTNCYNNLDQAKAEGVFNFFNRSHAFDYPGGVPSSMIRDTGEQWDFPNGWGNVNHMIIEGLRKSEAPQAQDVAFSLATRWVRGNFKVYNATKHMWEKYDVAGTIPIPGKGGEYEVQDGFGWTNGAILDLLVTYADRITAHDKVIDTAPTGQPASSSSSTFPTTAPTSQPASSSTFPTTAPTSQPASSSTFPTTAPTSQPASSSTFPTTAPTI</sequence>
<dbReference type="InterPro" id="IPR008928">
    <property type="entry name" value="6-hairpin_glycosidase_sf"/>
</dbReference>
<keyword evidence="8" id="KW-1185">Reference proteome</keyword>
<evidence type="ECO:0000256" key="1">
    <source>
        <dbReference type="ARBA" id="ARBA00005615"/>
    </source>
</evidence>
<feature type="region of interest" description="Disordered" evidence="7">
    <location>
        <begin position="514"/>
        <end position="580"/>
    </location>
</feature>
<dbReference type="PANTHER" id="PTHR23403">
    <property type="entry name" value="TREHALASE"/>
    <property type="match status" value="1"/>
</dbReference>
<evidence type="ECO:0000256" key="6">
    <source>
        <dbReference type="RuleBase" id="RU361180"/>
    </source>
</evidence>
<evidence type="ECO:0000256" key="4">
    <source>
        <dbReference type="ARBA" id="ARBA00022801"/>
    </source>
</evidence>
<dbReference type="GO" id="GO:0004555">
    <property type="term" value="F:alpha,alpha-trehalase activity"/>
    <property type="evidence" value="ECO:0007669"/>
    <property type="project" value="UniProtKB-EC"/>
</dbReference>
<proteinExistence type="inferred from homology"/>
<reference evidence="9" key="1">
    <citation type="submission" date="2022-11" db="UniProtKB">
        <authorList>
            <consortium name="WormBaseParasite"/>
        </authorList>
    </citation>
    <scope>IDENTIFICATION</scope>
</reference>
<comment type="catalytic activity">
    <reaction evidence="6">
        <text>alpha,alpha-trehalose + H2O = alpha-D-glucose + beta-D-glucose</text>
        <dbReference type="Rhea" id="RHEA:32675"/>
        <dbReference type="ChEBI" id="CHEBI:15377"/>
        <dbReference type="ChEBI" id="CHEBI:15903"/>
        <dbReference type="ChEBI" id="CHEBI:16551"/>
        <dbReference type="ChEBI" id="CHEBI:17925"/>
        <dbReference type="EC" id="3.2.1.28"/>
    </reaction>
</comment>
<evidence type="ECO:0000313" key="9">
    <source>
        <dbReference type="WBParaSite" id="PSU_v2.g3990.t1"/>
    </source>
</evidence>
<keyword evidence="5 6" id="KW-0326">Glycosidase</keyword>
<dbReference type="InterPro" id="IPR018232">
    <property type="entry name" value="Glyco_hydro_37_CS"/>
</dbReference>
<accession>A0A914Z140</accession>
<dbReference type="PRINTS" id="PR00744">
    <property type="entry name" value="GLHYDRLASE37"/>
</dbReference>
<dbReference type="AlphaFoldDB" id="A0A914Z140"/>
<dbReference type="Proteomes" id="UP000887577">
    <property type="component" value="Unplaced"/>
</dbReference>
<evidence type="ECO:0000256" key="2">
    <source>
        <dbReference type="ARBA" id="ARBA00012757"/>
    </source>
</evidence>
<organism evidence="8 9">
    <name type="scientific">Panagrolaimus superbus</name>
    <dbReference type="NCBI Taxonomy" id="310955"/>
    <lineage>
        <taxon>Eukaryota</taxon>
        <taxon>Metazoa</taxon>
        <taxon>Ecdysozoa</taxon>
        <taxon>Nematoda</taxon>
        <taxon>Chromadorea</taxon>
        <taxon>Rhabditida</taxon>
        <taxon>Tylenchina</taxon>
        <taxon>Panagrolaimomorpha</taxon>
        <taxon>Panagrolaimoidea</taxon>
        <taxon>Panagrolaimidae</taxon>
        <taxon>Panagrolaimus</taxon>
    </lineage>
</organism>
<evidence type="ECO:0000256" key="5">
    <source>
        <dbReference type="ARBA" id="ARBA00023295"/>
    </source>
</evidence>
<protein>
    <recommendedName>
        <fullName evidence="3 6">Trehalase</fullName>
        <ecNumber evidence="2 6">3.2.1.28</ecNumber>
    </recommendedName>
    <alternativeName>
        <fullName evidence="6">Alpha-trehalose glucohydrolase</fullName>
    </alternativeName>
</protein>
<dbReference type="PROSITE" id="PS00927">
    <property type="entry name" value="TREHALASE_1"/>
    <property type="match status" value="1"/>
</dbReference>
<dbReference type="InterPro" id="IPR001661">
    <property type="entry name" value="Glyco_hydro_37"/>
</dbReference>
<evidence type="ECO:0000256" key="7">
    <source>
        <dbReference type="SAM" id="MobiDB-lite"/>
    </source>
</evidence>
<name>A0A914Z140_9BILA</name>
<dbReference type="SUPFAM" id="SSF48208">
    <property type="entry name" value="Six-hairpin glycosidases"/>
    <property type="match status" value="1"/>
</dbReference>